<dbReference type="AlphaFoldDB" id="A0A3P7KUQ5"/>
<evidence type="ECO:0000313" key="2">
    <source>
        <dbReference type="Proteomes" id="UP000281553"/>
    </source>
</evidence>
<dbReference type="Proteomes" id="UP000281553">
    <property type="component" value="Unassembled WGS sequence"/>
</dbReference>
<organism evidence="1 2">
    <name type="scientific">Dibothriocephalus latus</name>
    <name type="common">Fish tapeworm</name>
    <name type="synonym">Diphyllobothrium latum</name>
    <dbReference type="NCBI Taxonomy" id="60516"/>
    <lineage>
        <taxon>Eukaryota</taxon>
        <taxon>Metazoa</taxon>
        <taxon>Spiralia</taxon>
        <taxon>Lophotrochozoa</taxon>
        <taxon>Platyhelminthes</taxon>
        <taxon>Cestoda</taxon>
        <taxon>Eucestoda</taxon>
        <taxon>Diphyllobothriidea</taxon>
        <taxon>Diphyllobothriidae</taxon>
        <taxon>Dibothriocephalus</taxon>
    </lineage>
</organism>
<protein>
    <submittedName>
        <fullName evidence="1">Uncharacterized protein</fullName>
    </submittedName>
</protein>
<sequence>MPSALPGAPAFPLQDLNAAAGGRTRDQVRLFYQQTWHKLRRYIKYPDGVPQHVREVYALVNWSIMRSRIKKAPAQEFTLPEDVWIELVPASQIVAWRVLEAEQNPRLRLRVDINRQLSDVISLVEAKWMYPVERIVSLLTLRAPFFSAKTSQLYSFVDVSVNF</sequence>
<proteinExistence type="predicted"/>
<reference evidence="1 2" key="1">
    <citation type="submission" date="2018-11" db="EMBL/GenBank/DDBJ databases">
        <authorList>
            <consortium name="Pathogen Informatics"/>
        </authorList>
    </citation>
    <scope>NUCLEOTIDE SEQUENCE [LARGE SCALE GENOMIC DNA]</scope>
</reference>
<dbReference type="OrthoDB" id="515799at2759"/>
<accession>A0A3P7KUQ5</accession>
<gene>
    <name evidence="1" type="ORF">DILT_LOCUS4506</name>
</gene>
<evidence type="ECO:0000313" key="1">
    <source>
        <dbReference type="EMBL" id="VDN08675.1"/>
    </source>
</evidence>
<name>A0A3P7KUQ5_DIBLA</name>
<dbReference type="EMBL" id="UYRU01045594">
    <property type="protein sequence ID" value="VDN08675.1"/>
    <property type="molecule type" value="Genomic_DNA"/>
</dbReference>
<keyword evidence="2" id="KW-1185">Reference proteome</keyword>